<sequence>MQSMISLSRAAASAMATLINAYLFMASDLSRPQEHSTWSMGSVCVSTTQQAATASTVPRYTMTGHGRQLMAKRGLPTSAEPASVMGMLIPVTSTLMCGRHQGIVVVVSVMTVSTTQKDSIARGASQASIVTCGDPSQLQMLANRVPAIQ</sequence>
<proteinExistence type="predicted"/>
<name>L8ECJ3_HUMAN</name>
<dbReference type="OrthoDB" id="9855268at2759"/>
<reference evidence="1" key="1">
    <citation type="journal article" date="2013" name="PLoS ONE">
        <title>Direct detection of alternative open reading frames translation products in human significantly expands the proteome.</title>
        <authorList>
            <person name="Vanderperre B."/>
            <person name="Lucier J.-F."/>
            <person name="Motard J."/>
            <person name="Tremblay G."/>
            <person name="Vanderperre S."/>
            <person name="Wisztorski M."/>
            <person name="Salzet M."/>
            <person name="Boisvert F.-M."/>
            <person name="Roucou X."/>
        </authorList>
    </citation>
    <scope>NUCLEOTIDE SEQUENCE</scope>
</reference>
<protein>
    <submittedName>
        <fullName evidence="1">Alternative protein NTN4</fullName>
    </submittedName>
</protein>
<dbReference type="AlphaFoldDB" id="L8ECJ3"/>
<gene>
    <name evidence="1" type="primary">NTN4</name>
</gene>
<organism evidence="1">
    <name type="scientific">Homo sapiens</name>
    <name type="common">Human</name>
    <dbReference type="NCBI Taxonomy" id="9606"/>
    <lineage>
        <taxon>Eukaryota</taxon>
        <taxon>Metazoa</taxon>
        <taxon>Chordata</taxon>
        <taxon>Craniata</taxon>
        <taxon>Vertebrata</taxon>
        <taxon>Euteleostomi</taxon>
        <taxon>Mammalia</taxon>
        <taxon>Eutheria</taxon>
        <taxon>Euarchontoglires</taxon>
        <taxon>Primates</taxon>
        <taxon>Haplorrhini</taxon>
        <taxon>Catarrhini</taxon>
        <taxon>Hominidae</taxon>
        <taxon>Homo</taxon>
    </lineage>
</organism>
<evidence type="ECO:0000313" key="1">
    <source>
        <dbReference type="EMBL" id="CCQ43667.1"/>
    </source>
</evidence>
<dbReference type="EMBL" id="HF584170">
    <property type="protein sequence ID" value="CCQ43667.1"/>
    <property type="molecule type" value="Genomic_DNA"/>
</dbReference>
<dbReference type="ChiTaRS" id="NTN4">
    <property type="organism name" value="human"/>
</dbReference>
<accession>L8ECJ3</accession>